<name>A0A3E1Y822_9BACT</name>
<dbReference type="InterPro" id="IPR018689">
    <property type="entry name" value="Imm33_dom"/>
</dbReference>
<dbReference type="Pfam" id="PF09951">
    <property type="entry name" value="Imm33"/>
    <property type="match status" value="1"/>
</dbReference>
<accession>A0A3E1Y822</accession>
<comment type="caution">
    <text evidence="2">The sequence shown here is derived from an EMBL/GenBank/DDBJ whole genome shotgun (WGS) entry which is preliminary data.</text>
</comment>
<reference evidence="2 3" key="1">
    <citation type="submission" date="2018-07" db="EMBL/GenBank/DDBJ databases">
        <title>Chitinophaga K2CV101002-2 sp. nov., isolated from a monsoon evergreen broad-leaved forest soil.</title>
        <authorList>
            <person name="Lv Y."/>
        </authorList>
    </citation>
    <scope>NUCLEOTIDE SEQUENCE [LARGE SCALE GENOMIC DNA]</scope>
    <source>
        <strain evidence="2 3">GDMCC 1.1288</strain>
    </source>
</reference>
<protein>
    <submittedName>
        <fullName evidence="2">DUF2185 domain-containing protein</fullName>
    </submittedName>
</protein>
<evidence type="ECO:0000313" key="3">
    <source>
        <dbReference type="Proteomes" id="UP000260644"/>
    </source>
</evidence>
<dbReference type="AlphaFoldDB" id="A0A3E1Y822"/>
<sequence>MNKKFKLSAKEIVDLIPPMGGALATDKITVDGMKIGYMYREKPINELDSGWRFFEGDEGQEYTNNTKNSGVYNVNTIANYDPTIIPYLLMPIGTKMERIPGTNRFKEVFD</sequence>
<dbReference type="PANTHER" id="PTHR38743">
    <property type="entry name" value="SIMILAR TO GLYOXYLASE I FAMILY PROTEIN"/>
    <property type="match status" value="1"/>
</dbReference>
<feature type="domain" description="Immunity protein Imm33" evidence="1">
    <location>
        <begin position="23"/>
        <end position="108"/>
    </location>
</feature>
<dbReference type="EMBL" id="QPMM01000009">
    <property type="protein sequence ID" value="RFS21163.1"/>
    <property type="molecule type" value="Genomic_DNA"/>
</dbReference>
<evidence type="ECO:0000259" key="1">
    <source>
        <dbReference type="Pfam" id="PF09951"/>
    </source>
</evidence>
<keyword evidence="3" id="KW-1185">Reference proteome</keyword>
<dbReference type="PANTHER" id="PTHR38743:SF2">
    <property type="entry name" value="DUF2185 DOMAIN-CONTAINING PROTEIN"/>
    <property type="match status" value="1"/>
</dbReference>
<organism evidence="2 3">
    <name type="scientific">Chitinophaga silvatica</name>
    <dbReference type="NCBI Taxonomy" id="2282649"/>
    <lineage>
        <taxon>Bacteria</taxon>
        <taxon>Pseudomonadati</taxon>
        <taxon>Bacteroidota</taxon>
        <taxon>Chitinophagia</taxon>
        <taxon>Chitinophagales</taxon>
        <taxon>Chitinophagaceae</taxon>
        <taxon>Chitinophaga</taxon>
    </lineage>
</organism>
<dbReference type="RefSeq" id="WP_116977111.1">
    <property type="nucleotide sequence ID" value="NZ_QPMM01000009.1"/>
</dbReference>
<dbReference type="Proteomes" id="UP000260644">
    <property type="component" value="Unassembled WGS sequence"/>
</dbReference>
<evidence type="ECO:0000313" key="2">
    <source>
        <dbReference type="EMBL" id="RFS21163.1"/>
    </source>
</evidence>
<dbReference type="OrthoDB" id="4827574at2"/>
<gene>
    <name evidence="2" type="ORF">DVR12_17675</name>
</gene>
<proteinExistence type="predicted"/>